<dbReference type="PANTHER" id="PTHR10587:SF80">
    <property type="entry name" value="CHITOOLIGOSACCHARIDE DEACETYLASE"/>
    <property type="match status" value="1"/>
</dbReference>
<dbReference type="SUPFAM" id="SSF88713">
    <property type="entry name" value="Glycoside hydrolase/deacetylase"/>
    <property type="match status" value="1"/>
</dbReference>
<proteinExistence type="predicted"/>
<accession>A0ABU5ZL89</accession>
<dbReference type="PROSITE" id="PS51677">
    <property type="entry name" value="NODB"/>
    <property type="match status" value="1"/>
</dbReference>
<dbReference type="EMBL" id="JAYJLD010000020">
    <property type="protein sequence ID" value="MEB3102617.1"/>
    <property type="molecule type" value="Genomic_DNA"/>
</dbReference>
<dbReference type="Pfam" id="PF01522">
    <property type="entry name" value="Polysacc_deac_1"/>
    <property type="match status" value="1"/>
</dbReference>
<dbReference type="InterPro" id="IPR050248">
    <property type="entry name" value="Polysacc_deacetylase_ArnD"/>
</dbReference>
<dbReference type="PANTHER" id="PTHR10587">
    <property type="entry name" value="GLYCOSYL TRANSFERASE-RELATED"/>
    <property type="match status" value="1"/>
</dbReference>
<evidence type="ECO:0000313" key="3">
    <source>
        <dbReference type="Proteomes" id="UP001310386"/>
    </source>
</evidence>
<evidence type="ECO:0000259" key="1">
    <source>
        <dbReference type="PROSITE" id="PS51677"/>
    </source>
</evidence>
<dbReference type="InterPro" id="IPR002509">
    <property type="entry name" value="NODB_dom"/>
</dbReference>
<comment type="caution">
    <text evidence="2">The sequence shown here is derived from an EMBL/GenBank/DDBJ whole genome shotgun (WGS) entry which is preliminary data.</text>
</comment>
<dbReference type="Proteomes" id="UP001310386">
    <property type="component" value="Unassembled WGS sequence"/>
</dbReference>
<gene>
    <name evidence="2" type="ORF">VF724_13180</name>
</gene>
<dbReference type="Gene3D" id="3.20.20.370">
    <property type="entry name" value="Glycoside hydrolase/deacetylase"/>
    <property type="match status" value="1"/>
</dbReference>
<keyword evidence="3" id="KW-1185">Reference proteome</keyword>
<protein>
    <submittedName>
        <fullName evidence="2">Polysaccharide deacetylase family protein</fullName>
    </submittedName>
</protein>
<dbReference type="InterPro" id="IPR011330">
    <property type="entry name" value="Glyco_hydro/deAcase_b/a-brl"/>
</dbReference>
<reference evidence="2" key="1">
    <citation type="submission" date="2023-12" db="EMBL/GenBank/DDBJ databases">
        <title>Fervidustalea candida gen. nov., sp. nov., a novel member of the family Paenibacillaceae isolated from a geothermal area.</title>
        <authorList>
            <person name="Li W.-J."/>
            <person name="Jiao J.-Y."/>
            <person name="Chen Y."/>
        </authorList>
    </citation>
    <scope>NUCLEOTIDE SEQUENCE</scope>
    <source>
        <strain evidence="2">SYSU GA230002</strain>
    </source>
</reference>
<sequence>MRATKIAIFAVFFLLIYWMLGQSQPVESFIDLVKLQSVSSHKGGGQYEQVFDRMLTGRDGKSNLLQRIQKKADEFRIAPENAVIDRVWKAIPGYNGLEVDVDKTYKLAMEKKLDDPIPYVFKEIPPAINLEDLEPNPIYKGNPKKPMVAIMINVAWGNEYIPSILKTLRDENVHATFFLDGSWLSKNKSIAEQIMKEGHELSNHAYSHKNMSKLSDAAAENEILKTEKLLKQLNVQNNLFAPPSGDFNQNTVNLANRLHLKTVLWTIDTVDWKNPSPDWIIRRISSRLEPGSLILMHPTRSSSAALPAMIKEIKNRGLVLGTVSELLSTKRVPDIVTPRNF</sequence>
<organism evidence="2 3">
    <name type="scientific">Ferviditalea candida</name>
    <dbReference type="NCBI Taxonomy" id="3108399"/>
    <lineage>
        <taxon>Bacteria</taxon>
        <taxon>Bacillati</taxon>
        <taxon>Bacillota</taxon>
        <taxon>Bacilli</taxon>
        <taxon>Bacillales</taxon>
        <taxon>Paenibacillaceae</taxon>
        <taxon>Ferviditalea</taxon>
    </lineage>
</organism>
<evidence type="ECO:0000313" key="2">
    <source>
        <dbReference type="EMBL" id="MEB3102617.1"/>
    </source>
</evidence>
<name>A0ABU5ZL89_9BACL</name>
<dbReference type="CDD" id="cd10950">
    <property type="entry name" value="CE4_BsYlxY_like"/>
    <property type="match status" value="1"/>
</dbReference>
<feature type="domain" description="NodB homology" evidence="1">
    <location>
        <begin position="146"/>
        <end position="321"/>
    </location>
</feature>
<dbReference type="RefSeq" id="WP_371754741.1">
    <property type="nucleotide sequence ID" value="NZ_JAYJLD010000020.1"/>
</dbReference>